<dbReference type="InterPro" id="IPR036509">
    <property type="entry name" value="Met_Sox_Rdtase_MsrA_sf"/>
</dbReference>
<dbReference type="eggNOG" id="KOG1635">
    <property type="taxonomic scope" value="Eukaryota"/>
</dbReference>
<dbReference type="EMBL" id="KB113703">
    <property type="protein sequence ID" value="ELK23316.1"/>
    <property type="molecule type" value="Genomic_DNA"/>
</dbReference>
<organism evidence="7 8">
    <name type="scientific">Myotis davidii</name>
    <name type="common">David's myotis</name>
    <dbReference type="NCBI Taxonomy" id="225400"/>
    <lineage>
        <taxon>Eukaryota</taxon>
        <taxon>Metazoa</taxon>
        <taxon>Chordata</taxon>
        <taxon>Craniata</taxon>
        <taxon>Vertebrata</taxon>
        <taxon>Euteleostomi</taxon>
        <taxon>Mammalia</taxon>
        <taxon>Eutheria</taxon>
        <taxon>Laurasiatheria</taxon>
        <taxon>Chiroptera</taxon>
        <taxon>Yangochiroptera</taxon>
        <taxon>Vespertilionidae</taxon>
        <taxon>Myotis</taxon>
    </lineage>
</organism>
<evidence type="ECO:0000259" key="6">
    <source>
        <dbReference type="Pfam" id="PF01625"/>
    </source>
</evidence>
<proteinExistence type="inferred from homology"/>
<reference evidence="8" key="1">
    <citation type="journal article" date="2013" name="Science">
        <title>Comparative analysis of bat genomes provides insight into the evolution of flight and immunity.</title>
        <authorList>
            <person name="Zhang G."/>
            <person name="Cowled C."/>
            <person name="Shi Z."/>
            <person name="Huang Z."/>
            <person name="Bishop-Lilly K.A."/>
            <person name="Fang X."/>
            <person name="Wynne J.W."/>
            <person name="Xiong Z."/>
            <person name="Baker M.L."/>
            <person name="Zhao W."/>
            <person name="Tachedjian M."/>
            <person name="Zhu Y."/>
            <person name="Zhou P."/>
            <person name="Jiang X."/>
            <person name="Ng J."/>
            <person name="Yang L."/>
            <person name="Wu L."/>
            <person name="Xiao J."/>
            <person name="Feng Y."/>
            <person name="Chen Y."/>
            <person name="Sun X."/>
            <person name="Zhang Y."/>
            <person name="Marsh G.A."/>
            <person name="Crameri G."/>
            <person name="Broder C.C."/>
            <person name="Frey K.G."/>
            <person name="Wang L.F."/>
            <person name="Wang J."/>
        </authorList>
    </citation>
    <scope>NUCLEOTIDE SEQUENCE [LARGE SCALE GENOMIC DNA]</scope>
</reference>
<comment type="similarity">
    <text evidence="1">Belongs to the MsrA Met sulfoxide reductase family.</text>
</comment>
<accession>L5LBR5</accession>
<dbReference type="InterPro" id="IPR027967">
    <property type="entry name" value="DUF4612"/>
</dbReference>
<keyword evidence="3" id="KW-0560">Oxidoreductase</keyword>
<feature type="region of interest" description="Disordered" evidence="5">
    <location>
        <begin position="227"/>
        <end position="251"/>
    </location>
</feature>
<dbReference type="AlphaFoldDB" id="L5LBR5"/>
<evidence type="ECO:0000256" key="5">
    <source>
        <dbReference type="SAM" id="MobiDB-lite"/>
    </source>
</evidence>
<dbReference type="Pfam" id="PF01625">
    <property type="entry name" value="PMSR"/>
    <property type="match status" value="1"/>
</dbReference>
<sequence length="251" mass="27425">MQILDEEAIQLISLRCPDAGLFRDEDMNTELLKLEQSGKDGVGSVSCCQDLGAGDSGRADKGGLQSHIDAPAPSTKGKADFSGGGCTVRTEGLFRLHRGRLASAIPEGCVAMEMDEYRIKPVEEVKYMKNGAEEEQKIAARNQENLIVDSKVETLLVSFTCGSPVTTPHPFTLPSTQSPGLQQRFSSMRQGNDHGSQYRSAIYPTFASHMEVALRSKEDYQKVSSQLKQPVETPLIPMQAREALRPDSAYS</sequence>
<gene>
    <name evidence="7" type="ORF">MDA_GLEAN10017491</name>
</gene>
<dbReference type="InterPro" id="IPR002569">
    <property type="entry name" value="Met_Sox_Rdtase_MsrA_dom"/>
</dbReference>
<dbReference type="Pfam" id="PF15389">
    <property type="entry name" value="DUF4612"/>
    <property type="match status" value="1"/>
</dbReference>
<name>L5LBR5_MYODS</name>
<keyword evidence="8" id="KW-1185">Reference proteome</keyword>
<evidence type="ECO:0000256" key="4">
    <source>
        <dbReference type="ARBA" id="ARBA00030643"/>
    </source>
</evidence>
<dbReference type="EC" id="1.8.4.11" evidence="2"/>
<dbReference type="SUPFAM" id="SSF55068">
    <property type="entry name" value="Peptide methionine sulfoxide reductase"/>
    <property type="match status" value="1"/>
</dbReference>
<feature type="region of interest" description="Disordered" evidence="5">
    <location>
        <begin position="58"/>
        <end position="81"/>
    </location>
</feature>
<evidence type="ECO:0000256" key="1">
    <source>
        <dbReference type="ARBA" id="ARBA00005591"/>
    </source>
</evidence>
<protein>
    <recommendedName>
        <fullName evidence="2">peptide-methionine (S)-S-oxide reductase</fullName>
        <ecNumber evidence="2">1.8.4.11</ecNumber>
    </recommendedName>
    <alternativeName>
        <fullName evidence="4">Peptide-methionine (S)-S-oxide reductase</fullName>
    </alternativeName>
</protein>
<evidence type="ECO:0000256" key="2">
    <source>
        <dbReference type="ARBA" id="ARBA00012502"/>
    </source>
</evidence>
<dbReference type="GO" id="GO:0008113">
    <property type="term" value="F:peptide-methionine (S)-S-oxide reductase activity"/>
    <property type="evidence" value="ECO:0007669"/>
    <property type="project" value="UniProtKB-EC"/>
</dbReference>
<dbReference type="Gene3D" id="3.30.1060.10">
    <property type="entry name" value="Peptide methionine sulphoxide reductase MsrA"/>
    <property type="match status" value="1"/>
</dbReference>
<evidence type="ECO:0000313" key="7">
    <source>
        <dbReference type="EMBL" id="ELK23316.1"/>
    </source>
</evidence>
<feature type="domain" description="Peptide methionine sulphoxide reductase MsrA" evidence="6">
    <location>
        <begin position="186"/>
        <end position="239"/>
    </location>
</feature>
<dbReference type="Proteomes" id="UP000010556">
    <property type="component" value="Unassembled WGS sequence"/>
</dbReference>
<evidence type="ECO:0000256" key="3">
    <source>
        <dbReference type="ARBA" id="ARBA00023002"/>
    </source>
</evidence>
<evidence type="ECO:0000313" key="8">
    <source>
        <dbReference type="Proteomes" id="UP000010556"/>
    </source>
</evidence>